<dbReference type="AlphaFoldDB" id="A0A9J7AX80"/>
<evidence type="ECO:0000313" key="1">
    <source>
        <dbReference type="EMBL" id="UUX51394.1"/>
    </source>
</evidence>
<dbReference type="EMBL" id="CP102480">
    <property type="protein sequence ID" value="UUX51394.1"/>
    <property type="molecule type" value="Genomic_DNA"/>
</dbReference>
<gene>
    <name evidence="1" type="ORF">NUH88_06780</name>
</gene>
<dbReference type="KEGG" id="naci:NUH88_06780"/>
<reference evidence="1" key="1">
    <citation type="submission" date="2022-08" db="EMBL/GenBank/DDBJ databases">
        <title>Nisaea acidiphila sp. nov., isolated from a marine algal debris and emended description of the genus Nisaea Urios et al. 2008.</title>
        <authorList>
            <person name="Kwon K."/>
        </authorList>
    </citation>
    <scope>NUCLEOTIDE SEQUENCE</scope>
    <source>
        <strain evidence="1">MEBiC11861</strain>
    </source>
</reference>
<dbReference type="RefSeq" id="WP_257770848.1">
    <property type="nucleotide sequence ID" value="NZ_CP102480.1"/>
</dbReference>
<protein>
    <submittedName>
        <fullName evidence="1">Uncharacterized protein</fullName>
    </submittedName>
</protein>
<proteinExistence type="predicted"/>
<sequence>MAQTTIRTPSSSEIVAGIAAGKRERSAALWAVFSGFVALVRQHFVWRENMQRMALSNRCPDCSC</sequence>
<evidence type="ECO:0000313" key="2">
    <source>
        <dbReference type="Proteomes" id="UP001060336"/>
    </source>
</evidence>
<accession>A0A9J7AX80</accession>
<name>A0A9J7AX80_9PROT</name>
<keyword evidence="2" id="KW-1185">Reference proteome</keyword>
<dbReference type="Proteomes" id="UP001060336">
    <property type="component" value="Chromosome"/>
</dbReference>
<organism evidence="1 2">
    <name type="scientific">Nisaea acidiphila</name>
    <dbReference type="NCBI Taxonomy" id="1862145"/>
    <lineage>
        <taxon>Bacteria</taxon>
        <taxon>Pseudomonadati</taxon>
        <taxon>Pseudomonadota</taxon>
        <taxon>Alphaproteobacteria</taxon>
        <taxon>Rhodospirillales</taxon>
        <taxon>Thalassobaculaceae</taxon>
        <taxon>Nisaea</taxon>
    </lineage>
</organism>